<dbReference type="InterPro" id="IPR036390">
    <property type="entry name" value="WH_DNA-bd_sf"/>
</dbReference>
<dbReference type="Pfam" id="PF11894">
    <property type="entry name" value="Nup192"/>
    <property type="match status" value="1"/>
</dbReference>
<gene>
    <name evidence="16" type="ORF">PISL3812_01684</name>
</gene>
<feature type="domain" description="Helicase ATP-binding" evidence="14">
    <location>
        <begin position="213"/>
        <end position="404"/>
    </location>
</feature>
<dbReference type="SMART" id="SM00487">
    <property type="entry name" value="DEXDc"/>
    <property type="match status" value="1"/>
</dbReference>
<dbReference type="Gene3D" id="1.10.10.10">
    <property type="entry name" value="Winged helix-like DNA-binding domain superfamily/Winged helix DNA-binding domain"/>
    <property type="match status" value="1"/>
</dbReference>
<feature type="compositionally biased region" description="Basic and acidic residues" evidence="12">
    <location>
        <begin position="1"/>
        <end position="21"/>
    </location>
</feature>
<dbReference type="CDD" id="cd18793">
    <property type="entry name" value="SF2_C_SNF"/>
    <property type="match status" value="1"/>
</dbReference>
<feature type="domain" description="Cullin family profile" evidence="13">
    <location>
        <begin position="3114"/>
        <end position="3357"/>
    </location>
</feature>
<dbReference type="SUPFAM" id="SSF74788">
    <property type="entry name" value="Cullin repeat-like"/>
    <property type="match status" value="1"/>
</dbReference>
<dbReference type="InterPro" id="IPR038718">
    <property type="entry name" value="SNF2-like_sf"/>
</dbReference>
<dbReference type="InterPro" id="IPR036317">
    <property type="entry name" value="Cullin_homology_sf"/>
</dbReference>
<dbReference type="InterPro" id="IPR036388">
    <property type="entry name" value="WH-like_DNA-bd_sf"/>
</dbReference>
<dbReference type="InterPro" id="IPR045093">
    <property type="entry name" value="Cullin"/>
</dbReference>
<dbReference type="InterPro" id="IPR016158">
    <property type="entry name" value="Cullin_homology"/>
</dbReference>
<evidence type="ECO:0000256" key="12">
    <source>
        <dbReference type="SAM" id="MobiDB-lite"/>
    </source>
</evidence>
<dbReference type="SUPFAM" id="SSF75632">
    <property type="entry name" value="Cullin homology domain"/>
    <property type="match status" value="1"/>
</dbReference>
<dbReference type="PANTHER" id="PTHR11932">
    <property type="entry name" value="CULLIN"/>
    <property type="match status" value="1"/>
</dbReference>
<evidence type="ECO:0000313" key="16">
    <source>
        <dbReference type="EMBL" id="CRG84391.1"/>
    </source>
</evidence>
<dbReference type="InterPro" id="IPR019559">
    <property type="entry name" value="Cullin_neddylation_domain"/>
</dbReference>
<feature type="region of interest" description="Disordered" evidence="12">
    <location>
        <begin position="1"/>
        <end position="24"/>
    </location>
</feature>
<dbReference type="Proteomes" id="UP000054383">
    <property type="component" value="Unassembled WGS sequence"/>
</dbReference>
<dbReference type="PROSITE" id="PS00518">
    <property type="entry name" value="ZF_RING_1"/>
    <property type="match status" value="1"/>
</dbReference>
<evidence type="ECO:0000256" key="2">
    <source>
        <dbReference type="ARBA" id="ARBA00022499"/>
    </source>
</evidence>
<dbReference type="PROSITE" id="PS50069">
    <property type="entry name" value="CULLIN_2"/>
    <property type="match status" value="1"/>
</dbReference>
<evidence type="ECO:0000256" key="1">
    <source>
        <dbReference type="ARBA" id="ARBA00006019"/>
    </source>
</evidence>
<proteinExistence type="inferred from homology"/>
<dbReference type="PROSITE" id="PS51194">
    <property type="entry name" value="HELICASE_CTER"/>
    <property type="match status" value="1"/>
</dbReference>
<dbReference type="InterPro" id="IPR027417">
    <property type="entry name" value="P-loop_NTPase"/>
</dbReference>
<dbReference type="Gene3D" id="3.30.230.130">
    <property type="entry name" value="Cullin, Chain C, Domain 2"/>
    <property type="match status" value="1"/>
</dbReference>
<name>A0A0U1LN30_TALIS</name>
<dbReference type="STRING" id="28573.A0A0U1LN30"/>
<dbReference type="GO" id="GO:0008270">
    <property type="term" value="F:zinc ion binding"/>
    <property type="evidence" value="ECO:0007669"/>
    <property type="project" value="UniProtKB-KW"/>
</dbReference>
<dbReference type="FunFam" id="1.10.10.10:FF:000014">
    <property type="entry name" value="Cullin 1"/>
    <property type="match status" value="1"/>
</dbReference>
<dbReference type="Pfam" id="PF10557">
    <property type="entry name" value="Cullin_Nedd8"/>
    <property type="match status" value="1"/>
</dbReference>
<dbReference type="InterPro" id="IPR059120">
    <property type="entry name" value="Cullin-like_AB"/>
</dbReference>
<dbReference type="Pfam" id="PF26557">
    <property type="entry name" value="Cullin_AB"/>
    <property type="match status" value="1"/>
</dbReference>
<dbReference type="SMART" id="SM00884">
    <property type="entry name" value="Cullin_Nedd8"/>
    <property type="match status" value="1"/>
</dbReference>
<dbReference type="InterPro" id="IPR016157">
    <property type="entry name" value="Cullin_CS"/>
</dbReference>
<accession>A0A0U1LN30</accession>
<evidence type="ECO:0000256" key="5">
    <source>
        <dbReference type="ARBA" id="ARBA00022771"/>
    </source>
</evidence>
<dbReference type="GO" id="GO:0005643">
    <property type="term" value="C:nuclear pore"/>
    <property type="evidence" value="ECO:0007669"/>
    <property type="project" value="InterPro"/>
</dbReference>
<dbReference type="OMA" id="DESIMSW"/>
<keyword evidence="9" id="KW-0832">Ubl conjugation</keyword>
<dbReference type="SUPFAM" id="SSF52540">
    <property type="entry name" value="P-loop containing nucleoside triphosphate hydrolases"/>
    <property type="match status" value="2"/>
</dbReference>
<keyword evidence="4" id="KW-0547">Nucleotide-binding</keyword>
<dbReference type="SUPFAM" id="SSF46785">
    <property type="entry name" value="Winged helix' DNA-binding domain"/>
    <property type="match status" value="1"/>
</dbReference>
<dbReference type="EMBL" id="CVMT01000001">
    <property type="protein sequence ID" value="CRG84391.1"/>
    <property type="molecule type" value="Genomic_DNA"/>
</dbReference>
<evidence type="ECO:0000256" key="9">
    <source>
        <dbReference type="ARBA" id="ARBA00022843"/>
    </source>
</evidence>
<protein>
    <submittedName>
        <fullName evidence="16">Nucleoporin nup186</fullName>
    </submittedName>
</protein>
<evidence type="ECO:0000259" key="13">
    <source>
        <dbReference type="PROSITE" id="PS50069"/>
    </source>
</evidence>
<organism evidence="16 17">
    <name type="scientific">Talaromyces islandicus</name>
    <name type="common">Penicillium islandicum</name>
    <dbReference type="NCBI Taxonomy" id="28573"/>
    <lineage>
        <taxon>Eukaryota</taxon>
        <taxon>Fungi</taxon>
        <taxon>Dikarya</taxon>
        <taxon>Ascomycota</taxon>
        <taxon>Pezizomycotina</taxon>
        <taxon>Eurotiomycetes</taxon>
        <taxon>Eurotiomycetidae</taxon>
        <taxon>Eurotiales</taxon>
        <taxon>Trichocomaceae</taxon>
        <taxon>Talaromyces</taxon>
        <taxon>Talaromyces sect. Islandici</taxon>
    </lineage>
</organism>
<keyword evidence="8" id="KW-0067">ATP-binding</keyword>
<evidence type="ECO:0000256" key="8">
    <source>
        <dbReference type="ARBA" id="ARBA00022840"/>
    </source>
</evidence>
<dbReference type="FunFam" id="1.20.1310.10:FF:000031">
    <property type="entry name" value="Ubiquitin ligase subunit CulD"/>
    <property type="match status" value="1"/>
</dbReference>
<dbReference type="FunFam" id="1.20.1310.10:FF:000035">
    <property type="entry name" value="Ubiquitin ligase subunit CulD, putative"/>
    <property type="match status" value="1"/>
</dbReference>
<feature type="compositionally biased region" description="Basic residues" evidence="12">
    <location>
        <begin position="2618"/>
        <end position="2630"/>
    </location>
</feature>
<dbReference type="InterPro" id="IPR000330">
    <property type="entry name" value="SNF2_N"/>
</dbReference>
<sequence length="3484" mass="392470">MENEEKDRAEERRKNARENSRVSEVVKPINQLNASKNVQEDNELFVAQEPAQKRIRRTPILTNREIRQSIGVGVYKTGFSSAALKSKNMANLVASNSPLSQSKGKGKSMANEVDLTTLFTSDIIRDGQLNAQSDPLPAFTHGNKEKALSELIASIPVENQEEAKPDKQAVIEATRSFNLKPRTDGKGGWRHRFLKTSLYSHQILGAAFMHKRENSETRPKGGMLCDVMGLGKTIQTLANIVDGESVELEDGAKTTLIVVPRSVLDHWKGQIGKHVNPGVLKILYYHPGHRPDSSDIISLMLAHNVVITTYEEIRRSYPKFPMSMDGKETLPLTEQEYKDSAGPLHQIRFRRIILDEGHLIRNPESQNSVSIRALHAHFKWVLTGTPLLNHTGEFWAYFSFLDIPQIGQYANFMSNYCSGKEVATQRLVNIVRAVIFRRTHASRLFTLPIIVLPNLGQRNLAIKSLATEKAIYKMIENLYIGSINSMAPLGDQEEQFRCFLVMILKLRMCNSHPLIVQDLLKIVLDEEENVAKLTSLVPENADPTDPDRIIVGLLQGLQDLGENTDSGQRSPIGPLNTEFRKFLQNLKSMGNKEEFHARMKCISCDNAPSNMEITPCMHLICKECLIIFRETAQDAGSSSLVCPGACNVKICNEEPLQLNPGILDYRLGQKKRSGKRAGRRPSILNPGSSLDEISRKKIDWVKIAGGEMPSSKVTATRNTIRKWLEEDSKNKIVIFTQFCDMVFIFLEMCKQESWGSVKLTGDMSFPNRQSSIHEFGNNVETKVMITSLKVGGIGIDLTMANKCILVEPWWNDAVQQQAFCRLFRIGQERSVEIVKIFVEKTIDVYMMDLQEKKNKNIDEAIGDKALAGRNTALELMKMFCEVVRREGGGIMIRPHKWVYPLPSGQSAVAELRDSSIVASPPLFFCPRPSEFPSFTTSRRFVLPRSSTFSAVNRSRTMDDIDSLGGLRGLYQDLSAISDSPMVNIERLCLELETHIEDFRKLLTKASKNETSRKLVLSGKLTIGDVEYAINSDFQQGALQLADALNIDEVEAASLFMAAQEAAQQLDRTPLITAIMQFHEHRHFLLECLRLIFQESFNVEREDLQGTMQTTIGLILQTSTGLNHAFDFTKKCLSAMEEIEKWLSLIGDQVQKVSVVGQADDADIMEAIEYQRSSLSQQHESLGAIVCYLFKGTYPSSEDFRQLLNRVRKLERFDILLVHYVPALIAAIVQYGSPSGIGTQREARSLHTTITSSQNNNVWNIAPFHAAVTAWWLSVYSGWYYDSGPASPLQGVDLEKEAEERTKLFKVSLDDGALEFMLAICASVNKDEWSHPARNELVNLLLKESPASVLEPDSVASFLKTLIMEHFDVFTESCIANMPNAVRMLKSDEDAQRLNQITALRDGLNSSLHRGLLEARTYLESFLVLMAFAFEGRHEHAQEFWADTDGNLYGFLQWASKRQTVPRVSAFCEMLCSISEGEDNATAAHRFLLEEDKQLSVKFRRSPSMNWNQMFAELQLYATKVTEKPSTSRTVLHTRKSEPVDMNEPESPVMLTCYLRLMGHLSKQSSAIRNWMLQHPTFNVVNTLLTLCSGSIPTHLRASAFSTLKCLMTDRTSTHGNEMWLAIDQWISGASVNATGLAKAPVLSNQPAWHERHAFQKIGESFDQTNSFVELVHRLITPTSDLPDKQLVLPFPEALGASYRMPGIEPYIDFILGHAFSRKVPDVTEPQGRLLTLNCLDFVATCLATFNENLVVLAHQPTSNTDASINSSDLNTYIRLHPFARVFEWLFNEDALKTLFVAAKQDVSEVAMASSESVLLQSLVRSVEVMNLILDLQSTYLNIVRPSLRNSPAIAKTNVANSALASFEDSILNNLNLILDLCLYCGTGHQQLTVVSLALLEKLSSSRKLNKSTATTLLTWQSPNRIVEILSAEFDTDSISRPLVNQIQFDPRELEYGSSSSGYLIREGLLGLLNSCLETITDRPNIAHVLLGFSSVGNSLDVQADGLLANGMSLLHAIITFMQTYPTEIDESIMSWTVHSKRVAFEVLRHLWSSKLSSAFVLSELRMSRFLMTSFISQPIVNGNTLWSNFPPAAPEFWLTDSATALSEFLAYRSHLYDYAVTEIRAASKIGSQTLQLDILSTLLGMSLVEDGETIPHATVFDLFDFADLEITHGVAPPALHYLQGVDFELCAKPQADASVVLYDLDATQELIHMRRKDFVANNQVRPQEEEQFQLEADLVIGFLRMTNMERQIRFNRYLAVRSWAELVTTIIVSCEMEAGRRTTFILQAINLILPKLEMTMVDNVSESIELARLAEALVSKLDASPSGSRPSRGGDVIDEKLYQLFQVSLRGISLAVGNVSLRESFYNICAHYLARITLSQSTHHNLRHQTQRAVRTSGVSLVEAICDDGYAGQESCRVSALLLLNLLAELDAQEQSYLLADAISQSNYLNMFLDSIKTLPTEFRDTQAQDIPLLLSYYRALLSLLQKLCQTKPGATQVLNAGLFSAVRESRLFAADPDIGIDMDNSDSLRNYYELLIGLLRVIVLAVFSRGLHNEQMMDQTRAFLAENRPSMVGVFKRYAKIGGEPASKHREEVHDLVKAYVALVSATGFVEFEDDEFRRSTGPKRGGKRRTVEKRKFPDQGRNEQQQHQQQQQRKISDLLSSSPTHHRDHQFPASPKRFRTSSPSANKDADGPISPTKMYSFSNSESKAGGGLPRNVPGPATAQRPTSFTPHTGAKRLVVKNLRSGPRLNQDTYFNKIWDQLNVALDAVFEGGKPTASLEELYKGAENVCRQGRAEMLAKKLQERCKTYVCHELRQSLVVKAKTSSEIDTLRAVVNAWGTWNSKLVTIRWIFYYLDQSFLLHSKELPVIHEMGLLQFQSFIFLDAELKEKALQGACKLVEAERKELFKDQADSDLLRKSIALFHDLGVYALHFEPLFLQESESFLISWSEKEADGEFFATYAENSHRLIEQELTRCDLYTLTQNTKHNLTLLLDDNLIRDKQDVLLSEKDLLRLMATEDKYALERVYSLLERLKLGSQLKTSFGKHIEEHGLTIVFDAEREAEMVSRLLDFKAQLDNTWTESFHKNENLGHTLREAFESFMNKSKKTESSWGTDNSKTGEMIAKYVDMLLKGGLRVIGRKADDPAAIGDEDDEINKQLDKVLDLFRFVHGKAVFEAFYKNDLARRLLMGRSASDDAEKSMLARLKTECGSSFTHNLEAMFRDIDLARDEMASYSAYQTQRRDRLGLDLNVNVLSSASWPTYADVPVRIPPDIAQATADFEQYYHTKHKGRKLHWKHQLAHCQLRSRFAKGNKEIVVSSFQAIVLLLFNDVADGETLGYGQIKEATGLSDRELKRTLQSLACAKYRVLLKKPKGKDVNDTDVFSFNAGFQDQKMRIKINQIQLKETKEENKTTHERVAADRHYETQAAIVRIMKSRKVITHAELVAEVIKATRSRGVLEPAEIKKNIEKLIEKDYMEREEGNKYSYLA</sequence>
<comment type="similarity">
    <text evidence="1 10 11">Belongs to the cullin family.</text>
</comment>
<feature type="domain" description="Helicase C-terminal" evidence="15">
    <location>
        <begin position="719"/>
        <end position="865"/>
    </location>
</feature>
<keyword evidence="6" id="KW-0378">Hydrolase</keyword>
<evidence type="ECO:0000259" key="14">
    <source>
        <dbReference type="PROSITE" id="PS51192"/>
    </source>
</evidence>
<evidence type="ECO:0000259" key="15">
    <source>
        <dbReference type="PROSITE" id="PS51194"/>
    </source>
</evidence>
<dbReference type="InterPro" id="IPR014001">
    <property type="entry name" value="Helicase_ATP-bd"/>
</dbReference>
<evidence type="ECO:0000256" key="3">
    <source>
        <dbReference type="ARBA" id="ARBA00022723"/>
    </source>
</evidence>
<dbReference type="InterPro" id="IPR016159">
    <property type="entry name" value="Cullin_repeat-like_dom_sf"/>
</dbReference>
<dbReference type="PROSITE" id="PS01256">
    <property type="entry name" value="CULLIN_1"/>
    <property type="match status" value="1"/>
</dbReference>
<keyword evidence="2" id="KW-1017">Isopeptide bond</keyword>
<evidence type="ECO:0000256" key="4">
    <source>
        <dbReference type="ARBA" id="ARBA00022741"/>
    </source>
</evidence>
<reference evidence="16 17" key="1">
    <citation type="submission" date="2015-04" db="EMBL/GenBank/DDBJ databases">
        <authorList>
            <person name="Syromyatnikov M.Y."/>
            <person name="Popov V.N."/>
        </authorList>
    </citation>
    <scope>NUCLEOTIDE SEQUENCE [LARGE SCALE GENOMIC DNA]</scope>
    <source>
        <strain evidence="16">WF-38-12</strain>
    </source>
</reference>
<dbReference type="Gene3D" id="1.20.1310.10">
    <property type="entry name" value="Cullin Repeats"/>
    <property type="match status" value="4"/>
</dbReference>
<feature type="region of interest" description="Disordered" evidence="12">
    <location>
        <begin position="2613"/>
        <end position="2738"/>
    </location>
</feature>
<dbReference type="InterPro" id="IPR001650">
    <property type="entry name" value="Helicase_C-like"/>
</dbReference>
<dbReference type="InterPro" id="IPR001373">
    <property type="entry name" value="Cullin_N"/>
</dbReference>
<dbReference type="Pfam" id="PF00888">
    <property type="entry name" value="Cullin"/>
    <property type="match status" value="1"/>
</dbReference>
<dbReference type="InterPro" id="IPR021827">
    <property type="entry name" value="Nup186/Nup192/Nup205"/>
</dbReference>
<evidence type="ECO:0000256" key="6">
    <source>
        <dbReference type="ARBA" id="ARBA00022801"/>
    </source>
</evidence>
<evidence type="ECO:0000256" key="11">
    <source>
        <dbReference type="RuleBase" id="RU003829"/>
    </source>
</evidence>
<keyword evidence="3" id="KW-0479">Metal-binding</keyword>
<keyword evidence="7" id="KW-0862">Zinc</keyword>
<evidence type="ECO:0000256" key="7">
    <source>
        <dbReference type="ARBA" id="ARBA00022833"/>
    </source>
</evidence>
<dbReference type="GO" id="GO:0005524">
    <property type="term" value="F:ATP binding"/>
    <property type="evidence" value="ECO:0007669"/>
    <property type="project" value="InterPro"/>
</dbReference>
<keyword evidence="17" id="KW-1185">Reference proteome</keyword>
<keyword evidence="5" id="KW-0863">Zinc-finger</keyword>
<dbReference type="Gene3D" id="3.40.50.300">
    <property type="entry name" value="P-loop containing nucleotide triphosphate hydrolases"/>
    <property type="match status" value="1"/>
</dbReference>
<evidence type="ECO:0000256" key="10">
    <source>
        <dbReference type="PROSITE-ProRule" id="PRU00330"/>
    </source>
</evidence>
<dbReference type="GO" id="GO:0031625">
    <property type="term" value="F:ubiquitin protein ligase binding"/>
    <property type="evidence" value="ECO:0007669"/>
    <property type="project" value="InterPro"/>
</dbReference>
<dbReference type="GO" id="GO:0031461">
    <property type="term" value="C:cullin-RING ubiquitin ligase complex"/>
    <property type="evidence" value="ECO:0007669"/>
    <property type="project" value="InterPro"/>
</dbReference>
<dbReference type="GO" id="GO:0016787">
    <property type="term" value="F:hydrolase activity"/>
    <property type="evidence" value="ECO:0007669"/>
    <property type="project" value="UniProtKB-KW"/>
</dbReference>
<dbReference type="InterPro" id="IPR017907">
    <property type="entry name" value="Znf_RING_CS"/>
</dbReference>
<dbReference type="Gene3D" id="3.40.50.10810">
    <property type="entry name" value="Tandem AAA-ATPase domain"/>
    <property type="match status" value="1"/>
</dbReference>
<dbReference type="GO" id="GO:0006511">
    <property type="term" value="P:ubiquitin-dependent protein catabolic process"/>
    <property type="evidence" value="ECO:0007669"/>
    <property type="project" value="InterPro"/>
</dbReference>
<dbReference type="OrthoDB" id="2019644at2759"/>
<feature type="compositionally biased region" description="Polar residues" evidence="12">
    <location>
        <begin position="2695"/>
        <end position="2704"/>
    </location>
</feature>
<dbReference type="PROSITE" id="PS51192">
    <property type="entry name" value="HELICASE_ATP_BIND_1"/>
    <property type="match status" value="1"/>
</dbReference>
<dbReference type="SMART" id="SM00490">
    <property type="entry name" value="HELICc"/>
    <property type="match status" value="1"/>
</dbReference>
<dbReference type="Pfam" id="PF00271">
    <property type="entry name" value="Helicase_C"/>
    <property type="match status" value="1"/>
</dbReference>
<dbReference type="InterPro" id="IPR049730">
    <property type="entry name" value="SNF2/RAD54-like_C"/>
</dbReference>
<dbReference type="SMART" id="SM00182">
    <property type="entry name" value="CULLIN"/>
    <property type="match status" value="1"/>
</dbReference>
<dbReference type="CDD" id="cd18008">
    <property type="entry name" value="DEXDc_SHPRH-like"/>
    <property type="match status" value="1"/>
</dbReference>
<dbReference type="Pfam" id="PF00176">
    <property type="entry name" value="SNF2-rel_dom"/>
    <property type="match status" value="1"/>
</dbReference>
<evidence type="ECO:0000313" key="17">
    <source>
        <dbReference type="Proteomes" id="UP000054383"/>
    </source>
</evidence>